<dbReference type="AlphaFoldDB" id="A0A516GYL2"/>
<dbReference type="KEGG" id="fer:FNB15_04530"/>
<evidence type="ECO:0000256" key="4">
    <source>
        <dbReference type="ARBA" id="ARBA00022705"/>
    </source>
</evidence>
<dbReference type="InterPro" id="IPR008921">
    <property type="entry name" value="DNA_pol3_clamp-load_cplx_C"/>
</dbReference>
<keyword evidence="4" id="KW-0235">DNA replication</keyword>
<dbReference type="SUPFAM" id="SSF52540">
    <property type="entry name" value="P-loop containing nucleoside triphosphate hydrolases"/>
    <property type="match status" value="1"/>
</dbReference>
<evidence type="ECO:0000256" key="6">
    <source>
        <dbReference type="ARBA" id="ARBA00034754"/>
    </source>
</evidence>
<dbReference type="OrthoDB" id="9804983at2"/>
<evidence type="ECO:0000256" key="2">
    <source>
        <dbReference type="ARBA" id="ARBA00022679"/>
    </source>
</evidence>
<dbReference type="Gene3D" id="1.10.8.60">
    <property type="match status" value="1"/>
</dbReference>
<keyword evidence="9" id="KW-1185">Reference proteome</keyword>
<gene>
    <name evidence="8" type="ORF">FNB15_04530</name>
</gene>
<dbReference type="SUPFAM" id="SSF48019">
    <property type="entry name" value="post-AAA+ oligomerization domain-like"/>
    <property type="match status" value="1"/>
</dbReference>
<evidence type="ECO:0000256" key="7">
    <source>
        <dbReference type="ARBA" id="ARBA00049244"/>
    </source>
</evidence>
<dbReference type="RefSeq" id="WP_144067566.1">
    <property type="nucleotide sequence ID" value="NZ_CP041636.1"/>
</dbReference>
<dbReference type="Proteomes" id="UP000317496">
    <property type="component" value="Chromosome"/>
</dbReference>
<dbReference type="EC" id="2.7.7.7" evidence="1"/>
<dbReference type="GO" id="GO:0006261">
    <property type="term" value="P:DNA-templated DNA replication"/>
    <property type="evidence" value="ECO:0007669"/>
    <property type="project" value="TreeGrafter"/>
</dbReference>
<proteinExistence type="inferred from homology"/>
<dbReference type="GO" id="GO:0003677">
    <property type="term" value="F:DNA binding"/>
    <property type="evidence" value="ECO:0007669"/>
    <property type="project" value="InterPro"/>
</dbReference>
<dbReference type="PANTHER" id="PTHR34388:SF1">
    <property type="entry name" value="DNA POLYMERASE III SUBUNIT DELTA"/>
    <property type="match status" value="1"/>
</dbReference>
<dbReference type="Gene3D" id="3.40.50.300">
    <property type="entry name" value="P-loop containing nucleotide triphosphate hydrolases"/>
    <property type="match status" value="1"/>
</dbReference>
<protein>
    <recommendedName>
        <fullName evidence="1">DNA-directed DNA polymerase</fullName>
        <ecNumber evidence="1">2.7.7.7</ecNumber>
    </recommendedName>
</protein>
<dbReference type="GO" id="GO:0003887">
    <property type="term" value="F:DNA-directed DNA polymerase activity"/>
    <property type="evidence" value="ECO:0007669"/>
    <property type="project" value="UniProtKB-KW"/>
</dbReference>
<dbReference type="NCBIfam" id="TIGR01128">
    <property type="entry name" value="holA"/>
    <property type="match status" value="1"/>
</dbReference>
<evidence type="ECO:0000313" key="8">
    <source>
        <dbReference type="EMBL" id="QDO96585.1"/>
    </source>
</evidence>
<evidence type="ECO:0000313" key="9">
    <source>
        <dbReference type="Proteomes" id="UP000317496"/>
    </source>
</evidence>
<keyword evidence="3" id="KW-0548">Nucleotidyltransferase</keyword>
<reference evidence="8 9" key="1">
    <citation type="submission" date="2019-07" db="EMBL/GenBank/DDBJ databases">
        <title>Genome sequencing for Ferrovibrio sp. K5.</title>
        <authorList>
            <person name="Park S.-J."/>
        </authorList>
    </citation>
    <scope>NUCLEOTIDE SEQUENCE [LARGE SCALE GENOMIC DNA]</scope>
    <source>
        <strain evidence="8 9">K5</strain>
    </source>
</reference>
<dbReference type="PANTHER" id="PTHR34388">
    <property type="entry name" value="DNA POLYMERASE III SUBUNIT DELTA"/>
    <property type="match status" value="1"/>
</dbReference>
<evidence type="ECO:0000256" key="5">
    <source>
        <dbReference type="ARBA" id="ARBA00022932"/>
    </source>
</evidence>
<keyword evidence="2" id="KW-0808">Transferase</keyword>
<organism evidence="8 9">
    <name type="scientific">Ferrovibrio terrae</name>
    <dbReference type="NCBI Taxonomy" id="2594003"/>
    <lineage>
        <taxon>Bacteria</taxon>
        <taxon>Pseudomonadati</taxon>
        <taxon>Pseudomonadota</taxon>
        <taxon>Alphaproteobacteria</taxon>
        <taxon>Rhodospirillales</taxon>
        <taxon>Rhodospirillaceae</taxon>
        <taxon>Ferrovibrio</taxon>
    </lineage>
</organism>
<keyword evidence="5" id="KW-0239">DNA-directed DNA polymerase</keyword>
<dbReference type="InterPro" id="IPR005790">
    <property type="entry name" value="DNA_polIII_delta"/>
</dbReference>
<dbReference type="GO" id="GO:0009360">
    <property type="term" value="C:DNA polymerase III complex"/>
    <property type="evidence" value="ECO:0007669"/>
    <property type="project" value="TreeGrafter"/>
</dbReference>
<evidence type="ECO:0000256" key="1">
    <source>
        <dbReference type="ARBA" id="ARBA00012417"/>
    </source>
</evidence>
<name>A0A516GYL2_9PROT</name>
<comment type="similarity">
    <text evidence="6">Belongs to the DNA polymerase HolA subunit family.</text>
</comment>
<accession>A0A516GYL2</accession>
<dbReference type="Gene3D" id="1.20.272.10">
    <property type="match status" value="1"/>
</dbReference>
<dbReference type="EMBL" id="CP041636">
    <property type="protein sequence ID" value="QDO96585.1"/>
    <property type="molecule type" value="Genomic_DNA"/>
</dbReference>
<dbReference type="InterPro" id="IPR027417">
    <property type="entry name" value="P-loop_NTPase"/>
</dbReference>
<sequence length="338" mass="36013">MKLAAREVEGFVKRPRPDIRAILLFGSDAGLIRERAKAIAQSACPDLSDPFRVVTLTGAQLQDDPARLADEAAAMALTGGRRVVMISGAGDRNGKLFAGFFEAAIGDALIVVEAGELTPRSSLRVAFEDAAIGVALGCYADDNRALQGLAEDMIKEAGKKIAPDAMAYLLDNLGADRMITRGEITKLLLYKGDEATPISLEDCEAVIGDSSTLFLDDAAFAAFGGDFNHLTDALTRCEGAGESPVAILRVAQKHGQKLHLAAASREAGNVMDPKRLGVHWTRSAGFEKQMRQWSSDRLMRALEILTDAELMAKSTGMPAASACGDALLRIARAAQVKR</sequence>
<evidence type="ECO:0000256" key="3">
    <source>
        <dbReference type="ARBA" id="ARBA00022695"/>
    </source>
</evidence>
<comment type="catalytic activity">
    <reaction evidence="7">
        <text>DNA(n) + a 2'-deoxyribonucleoside 5'-triphosphate = DNA(n+1) + diphosphate</text>
        <dbReference type="Rhea" id="RHEA:22508"/>
        <dbReference type="Rhea" id="RHEA-COMP:17339"/>
        <dbReference type="Rhea" id="RHEA-COMP:17340"/>
        <dbReference type="ChEBI" id="CHEBI:33019"/>
        <dbReference type="ChEBI" id="CHEBI:61560"/>
        <dbReference type="ChEBI" id="CHEBI:173112"/>
        <dbReference type="EC" id="2.7.7.7"/>
    </reaction>
</comment>